<dbReference type="AlphaFoldDB" id="A0A914ELL6"/>
<feature type="compositionally biased region" description="Basic residues" evidence="1">
    <location>
        <begin position="154"/>
        <end position="177"/>
    </location>
</feature>
<dbReference type="Proteomes" id="UP000887540">
    <property type="component" value="Unplaced"/>
</dbReference>
<keyword evidence="3" id="KW-1185">Reference proteome</keyword>
<reference evidence="4" key="1">
    <citation type="submission" date="2022-11" db="UniProtKB">
        <authorList>
            <consortium name="WormBaseParasite"/>
        </authorList>
    </citation>
    <scope>IDENTIFICATION</scope>
</reference>
<evidence type="ECO:0000313" key="4">
    <source>
        <dbReference type="WBParaSite" id="ACRNAN_scaffold884.g10855.t1"/>
    </source>
</evidence>
<accession>A0A914ELL6</accession>
<proteinExistence type="predicted"/>
<protein>
    <submittedName>
        <fullName evidence="4">DUF148 domain-containing protein</fullName>
    </submittedName>
</protein>
<feature type="region of interest" description="Disordered" evidence="1">
    <location>
        <begin position="145"/>
        <end position="200"/>
    </location>
</feature>
<evidence type="ECO:0000256" key="1">
    <source>
        <dbReference type="SAM" id="MobiDB-lite"/>
    </source>
</evidence>
<evidence type="ECO:0000313" key="3">
    <source>
        <dbReference type="Proteomes" id="UP000887540"/>
    </source>
</evidence>
<feature type="signal peptide" evidence="2">
    <location>
        <begin position="1"/>
        <end position="18"/>
    </location>
</feature>
<evidence type="ECO:0000256" key="2">
    <source>
        <dbReference type="SAM" id="SignalP"/>
    </source>
</evidence>
<name>A0A914ELL6_9BILA</name>
<keyword evidence="2" id="KW-0732">Signal</keyword>
<feature type="region of interest" description="Disordered" evidence="1">
    <location>
        <begin position="22"/>
        <end position="48"/>
    </location>
</feature>
<dbReference type="WBParaSite" id="ACRNAN_scaffold884.g10855.t1">
    <property type="protein sequence ID" value="ACRNAN_scaffold884.g10855.t1"/>
    <property type="gene ID" value="ACRNAN_scaffold884.g10855"/>
</dbReference>
<organism evidence="3 4">
    <name type="scientific">Acrobeloides nanus</name>
    <dbReference type="NCBI Taxonomy" id="290746"/>
    <lineage>
        <taxon>Eukaryota</taxon>
        <taxon>Metazoa</taxon>
        <taxon>Ecdysozoa</taxon>
        <taxon>Nematoda</taxon>
        <taxon>Chromadorea</taxon>
        <taxon>Rhabditida</taxon>
        <taxon>Tylenchina</taxon>
        <taxon>Cephalobomorpha</taxon>
        <taxon>Cephaloboidea</taxon>
        <taxon>Cephalobidae</taxon>
        <taxon>Acrobeloides</taxon>
    </lineage>
</organism>
<feature type="chain" id="PRO_5036895686" evidence="2">
    <location>
        <begin position="19"/>
        <end position="200"/>
    </location>
</feature>
<feature type="compositionally biased region" description="Polar residues" evidence="1">
    <location>
        <begin position="189"/>
        <end position="200"/>
    </location>
</feature>
<sequence length="200" mass="22636">MNKFVVLLFLVGFVKVSAQEVTTTSAEPASSEEVPGNETSHEGHRHKFTGSIGKENLEKIKEIFEKNQTKEERVKAIDNFVKSLNETQQKHTYAVIKRFEKVKELEDKLSVEAKAALQKIKNLKKQEFEIFKGLSKKHRKELGHVIRAAQPQPPHHKQGKGDKRFKRHSKKSSKHGPKHEVTGEPEGTTEAQPEITTAAV</sequence>